<feature type="chain" id="PRO_5022775105" evidence="2">
    <location>
        <begin position="22"/>
        <end position="64"/>
    </location>
</feature>
<dbReference type="AlphaFoldDB" id="A0A5B2UHX3"/>
<feature type="signal peptide" evidence="2">
    <location>
        <begin position="1"/>
        <end position="21"/>
    </location>
</feature>
<dbReference type="EMBL" id="VUOL01000023">
    <property type="protein sequence ID" value="KAA2226404.1"/>
    <property type="molecule type" value="Genomic_DNA"/>
</dbReference>
<evidence type="ECO:0000313" key="6">
    <source>
        <dbReference type="Proteomes" id="UP000325296"/>
    </source>
</evidence>
<keyword evidence="5" id="KW-1185">Reference proteome</keyword>
<sequence>MKPLHILFTVLLSTASTAALADDGSDRSRQFLAEFRQQQQQIHGSEAVAEQTPAPSDTPAPEAI</sequence>
<dbReference type="Proteomes" id="UP000199620">
    <property type="component" value="Chromosome I"/>
</dbReference>
<dbReference type="Proteomes" id="UP000325296">
    <property type="component" value="Unassembled WGS sequence"/>
</dbReference>
<keyword evidence="2" id="KW-0732">Signal</keyword>
<dbReference type="RefSeq" id="WP_032859886.1">
    <property type="nucleotide sequence ID" value="NZ_BMNU01000023.1"/>
</dbReference>
<evidence type="ECO:0000256" key="1">
    <source>
        <dbReference type="SAM" id="MobiDB-lite"/>
    </source>
</evidence>
<gene>
    <name evidence="3" type="ORF">F1720_26475</name>
    <name evidence="4" type="ORF">SAMN04490181_5479</name>
</gene>
<proteinExistence type="predicted"/>
<evidence type="ECO:0000313" key="4">
    <source>
        <dbReference type="EMBL" id="SDV12728.1"/>
    </source>
</evidence>
<accession>A0A5B2UHX3</accession>
<reference evidence="4 5" key="1">
    <citation type="submission" date="2016-10" db="EMBL/GenBank/DDBJ databases">
        <authorList>
            <person name="Varghese N."/>
            <person name="Submissions S."/>
        </authorList>
    </citation>
    <scope>NUCLEOTIDE SEQUENCE [LARGE SCALE GENOMIC DNA]</scope>
    <source>
        <strain evidence="4 5">BS2771</strain>
    </source>
</reference>
<evidence type="ECO:0000313" key="3">
    <source>
        <dbReference type="EMBL" id="KAA2226404.1"/>
    </source>
</evidence>
<evidence type="ECO:0000256" key="2">
    <source>
        <dbReference type="SAM" id="SignalP"/>
    </source>
</evidence>
<evidence type="ECO:0000313" key="5">
    <source>
        <dbReference type="Proteomes" id="UP000199620"/>
    </source>
</evidence>
<organism evidence="3 6">
    <name type="scientific">Pseudomonas brenneri</name>
    <dbReference type="NCBI Taxonomy" id="129817"/>
    <lineage>
        <taxon>Bacteria</taxon>
        <taxon>Pseudomonadati</taxon>
        <taxon>Pseudomonadota</taxon>
        <taxon>Gammaproteobacteria</taxon>
        <taxon>Pseudomonadales</taxon>
        <taxon>Pseudomonadaceae</taxon>
        <taxon>Pseudomonas</taxon>
    </lineage>
</organism>
<feature type="region of interest" description="Disordered" evidence="1">
    <location>
        <begin position="36"/>
        <end position="64"/>
    </location>
</feature>
<name>A0A5B2UHX3_9PSED</name>
<protein>
    <submittedName>
        <fullName evidence="3">Uncharacterized protein</fullName>
    </submittedName>
</protein>
<reference evidence="3 6" key="2">
    <citation type="submission" date="2019-09" db="EMBL/GenBank/DDBJ databases">
        <title>Draft genome sequence of Pseudomonas brenneri CCUG 51514(T).</title>
        <authorList>
            <person name="Tunovic T."/>
            <person name="Pineiro-Iglesias B."/>
            <person name="Unosson C."/>
            <person name="Inganas E."/>
            <person name="Ohlen M."/>
            <person name="Cardew S."/>
            <person name="Jensie-Markopoulos S."/>
            <person name="Salva-Serra F."/>
            <person name="Jaen-Luchoro D."/>
            <person name="Svensson-Stadler L."/>
            <person name="Chun J."/>
            <person name="Moore E."/>
        </authorList>
    </citation>
    <scope>NUCLEOTIDE SEQUENCE [LARGE SCALE GENOMIC DNA]</scope>
    <source>
        <strain evidence="3 6">CCUG 51514</strain>
    </source>
</reference>
<dbReference type="EMBL" id="LT629800">
    <property type="protein sequence ID" value="SDV12728.1"/>
    <property type="molecule type" value="Genomic_DNA"/>
</dbReference>